<dbReference type="EMBL" id="BPQB01000004">
    <property type="protein sequence ID" value="GJE86605.1"/>
    <property type="molecule type" value="Genomic_DNA"/>
</dbReference>
<keyword evidence="6" id="KW-1015">Disulfide bond</keyword>
<dbReference type="InterPro" id="IPR003154">
    <property type="entry name" value="S1/P1nuclease"/>
</dbReference>
<dbReference type="GO" id="GO:0003676">
    <property type="term" value="F:nucleic acid binding"/>
    <property type="evidence" value="ECO:0007669"/>
    <property type="project" value="InterPro"/>
</dbReference>
<organism evidence="9 10">
    <name type="scientific">Phanerochaete sordida</name>
    <dbReference type="NCBI Taxonomy" id="48140"/>
    <lineage>
        <taxon>Eukaryota</taxon>
        <taxon>Fungi</taxon>
        <taxon>Dikarya</taxon>
        <taxon>Basidiomycota</taxon>
        <taxon>Agaricomycotina</taxon>
        <taxon>Agaricomycetes</taxon>
        <taxon>Polyporales</taxon>
        <taxon>Phanerochaetaceae</taxon>
        <taxon>Phanerochaete</taxon>
    </lineage>
</organism>
<comment type="caution">
    <text evidence="9">The sequence shown here is derived from an EMBL/GenBank/DDBJ whole genome shotgun (WGS) entry which is preliminary data.</text>
</comment>
<feature type="chain" id="PRO_5040213820" evidence="8">
    <location>
        <begin position="23"/>
        <end position="406"/>
    </location>
</feature>
<name>A0A9P3L8Z5_9APHY</name>
<dbReference type="Gene3D" id="1.10.575.10">
    <property type="entry name" value="P1 Nuclease"/>
    <property type="match status" value="1"/>
</dbReference>
<dbReference type="Proteomes" id="UP000703269">
    <property type="component" value="Unassembled WGS sequence"/>
</dbReference>
<proteinExistence type="inferred from homology"/>
<feature type="signal peptide" evidence="8">
    <location>
        <begin position="1"/>
        <end position="22"/>
    </location>
</feature>
<dbReference type="InterPro" id="IPR008947">
    <property type="entry name" value="PLipase_C/P1_nuclease_dom_sf"/>
</dbReference>
<dbReference type="GO" id="GO:0046872">
    <property type="term" value="F:metal ion binding"/>
    <property type="evidence" value="ECO:0007669"/>
    <property type="project" value="UniProtKB-KW"/>
</dbReference>
<protein>
    <submittedName>
        <fullName evidence="9">S1/P1 nucleases</fullName>
    </submittedName>
</protein>
<keyword evidence="5" id="KW-0378">Hydrolase</keyword>
<evidence type="ECO:0000256" key="7">
    <source>
        <dbReference type="ARBA" id="ARBA00023180"/>
    </source>
</evidence>
<gene>
    <name evidence="9" type="ORF">PsYK624_026850</name>
</gene>
<reference evidence="9 10" key="1">
    <citation type="submission" date="2021-08" db="EMBL/GenBank/DDBJ databases">
        <title>Draft Genome Sequence of Phanerochaete sordida strain YK-624.</title>
        <authorList>
            <person name="Mori T."/>
            <person name="Dohra H."/>
            <person name="Suzuki T."/>
            <person name="Kawagishi H."/>
            <person name="Hirai H."/>
        </authorList>
    </citation>
    <scope>NUCLEOTIDE SEQUENCE [LARGE SCALE GENOMIC DNA]</scope>
    <source>
        <strain evidence="9 10">YK-624</strain>
    </source>
</reference>
<keyword evidence="2" id="KW-0540">Nuclease</keyword>
<dbReference type="PANTHER" id="PTHR33146">
    <property type="entry name" value="ENDONUCLEASE 4"/>
    <property type="match status" value="1"/>
</dbReference>
<evidence type="ECO:0000256" key="3">
    <source>
        <dbReference type="ARBA" id="ARBA00022723"/>
    </source>
</evidence>
<evidence type="ECO:0000256" key="6">
    <source>
        <dbReference type="ARBA" id="ARBA00023157"/>
    </source>
</evidence>
<dbReference type="GO" id="GO:0016788">
    <property type="term" value="F:hydrolase activity, acting on ester bonds"/>
    <property type="evidence" value="ECO:0007669"/>
    <property type="project" value="InterPro"/>
</dbReference>
<evidence type="ECO:0000256" key="1">
    <source>
        <dbReference type="ARBA" id="ARBA00009547"/>
    </source>
</evidence>
<dbReference type="GO" id="GO:0006308">
    <property type="term" value="P:DNA catabolic process"/>
    <property type="evidence" value="ECO:0007669"/>
    <property type="project" value="InterPro"/>
</dbReference>
<dbReference type="CDD" id="cd11010">
    <property type="entry name" value="S1-P1_nuclease"/>
    <property type="match status" value="1"/>
</dbReference>
<keyword evidence="10" id="KW-1185">Reference proteome</keyword>
<accession>A0A9P3L8Z5</accession>
<dbReference type="PANTHER" id="PTHR33146:SF29">
    <property type="entry name" value="S1_P1 NUCLEASE"/>
    <property type="match status" value="1"/>
</dbReference>
<sequence>MKLSYGLAGLAATLAAVPTALAWGGAGHEIVATIAQIYLHPSALSNVCDILYPGSAALGHWPPCYISRVASWADQIKRSPQYRYTAAMHYVGAVGDHPCETCLFPGADGWAGKRDINVLGAVRNMTDVLVGYTDGSFDRDIAEDAVKFLIHYMGDMHMPLHLTGRERGGNGARVAFDGRATNLHSLWDSLLIAKSLRTISSNYTRRFPHDSTSVDVEAHLRDTIYDPYVRRVMWEGMGVGSVPGRFAVETIEEWLTCPEPAPEGRWDQGVLGAVQTTLGLRAARDEERWDDEVLCPFAWSKTLHGLNCELVWPAALDRPPYNQSAFGARGDEHDHESPDDFFARPRRPHPDLLELDTPEYAGKIYQEWVIERLMATAGIRLAGLLNGLFMDVESLGNECDLPVVYV</sequence>
<keyword evidence="7" id="KW-0325">Glycoprotein</keyword>
<dbReference type="AlphaFoldDB" id="A0A9P3L8Z5"/>
<evidence type="ECO:0000256" key="5">
    <source>
        <dbReference type="ARBA" id="ARBA00022801"/>
    </source>
</evidence>
<evidence type="ECO:0000256" key="4">
    <source>
        <dbReference type="ARBA" id="ARBA00022759"/>
    </source>
</evidence>
<dbReference type="GO" id="GO:0004519">
    <property type="term" value="F:endonuclease activity"/>
    <property type="evidence" value="ECO:0007669"/>
    <property type="project" value="UniProtKB-KW"/>
</dbReference>
<dbReference type="OrthoDB" id="441446at2759"/>
<keyword evidence="8" id="KW-0732">Signal</keyword>
<evidence type="ECO:0000256" key="2">
    <source>
        <dbReference type="ARBA" id="ARBA00022722"/>
    </source>
</evidence>
<dbReference type="SUPFAM" id="SSF48537">
    <property type="entry name" value="Phospholipase C/P1 nuclease"/>
    <property type="match status" value="1"/>
</dbReference>
<dbReference type="Pfam" id="PF02265">
    <property type="entry name" value="S1-P1_nuclease"/>
    <property type="match status" value="1"/>
</dbReference>
<comment type="similarity">
    <text evidence="1">Belongs to the nuclease type I family.</text>
</comment>
<keyword evidence="3" id="KW-0479">Metal-binding</keyword>
<keyword evidence="4" id="KW-0255">Endonuclease</keyword>
<evidence type="ECO:0000313" key="9">
    <source>
        <dbReference type="EMBL" id="GJE86605.1"/>
    </source>
</evidence>
<evidence type="ECO:0000313" key="10">
    <source>
        <dbReference type="Proteomes" id="UP000703269"/>
    </source>
</evidence>
<evidence type="ECO:0000256" key="8">
    <source>
        <dbReference type="SAM" id="SignalP"/>
    </source>
</evidence>